<accession>A0A1F6ET94</accession>
<evidence type="ECO:0000313" key="2">
    <source>
        <dbReference type="Proteomes" id="UP000177215"/>
    </source>
</evidence>
<dbReference type="AlphaFoldDB" id="A0A1F6ET94"/>
<sequence>MGKVCPSGGPTLRCPYDTSQTVGAANKCIKDYLLSRGWTDVSVTAQLVISVSNTPLSLARGQTLTISWSAQNAPAGAKVRLEVYRSGDVVTQSNNDRGLTNATSQLSVSGSYTWTIPSEGGAVLADAGWGGFSFTPGQYKIVAKLYTGDTCWGYCYPASTRTVHATGESTAFMVQ</sequence>
<protein>
    <submittedName>
        <fullName evidence="1">Uncharacterized protein</fullName>
    </submittedName>
</protein>
<reference evidence="1 2" key="1">
    <citation type="journal article" date="2016" name="Nat. Commun.">
        <title>Thousands of microbial genomes shed light on interconnected biogeochemical processes in an aquifer system.</title>
        <authorList>
            <person name="Anantharaman K."/>
            <person name="Brown C.T."/>
            <person name="Hug L.A."/>
            <person name="Sharon I."/>
            <person name="Castelle C.J."/>
            <person name="Probst A.J."/>
            <person name="Thomas B.C."/>
            <person name="Singh A."/>
            <person name="Wilkins M.J."/>
            <person name="Karaoz U."/>
            <person name="Brodie E.L."/>
            <person name="Williams K.H."/>
            <person name="Hubbard S.S."/>
            <person name="Banfield J.F."/>
        </authorList>
    </citation>
    <scope>NUCLEOTIDE SEQUENCE [LARGE SCALE GENOMIC DNA]</scope>
</reference>
<organism evidence="1 2">
    <name type="scientific">Candidatus Kaiserbacteria bacterium RIFCSPLOWO2_01_FULL_54_24</name>
    <dbReference type="NCBI Taxonomy" id="1798515"/>
    <lineage>
        <taxon>Bacteria</taxon>
        <taxon>Candidatus Kaiseribacteriota</taxon>
    </lineage>
</organism>
<gene>
    <name evidence="1" type="ORF">A3B35_04025</name>
</gene>
<dbReference type="EMBL" id="MFMC01000048">
    <property type="protein sequence ID" value="OGG76672.1"/>
    <property type="molecule type" value="Genomic_DNA"/>
</dbReference>
<proteinExistence type="predicted"/>
<evidence type="ECO:0000313" key="1">
    <source>
        <dbReference type="EMBL" id="OGG76672.1"/>
    </source>
</evidence>
<dbReference type="Proteomes" id="UP000177215">
    <property type="component" value="Unassembled WGS sequence"/>
</dbReference>
<name>A0A1F6ET94_9BACT</name>
<comment type="caution">
    <text evidence="1">The sequence shown here is derived from an EMBL/GenBank/DDBJ whole genome shotgun (WGS) entry which is preliminary data.</text>
</comment>